<feature type="compositionally biased region" description="Polar residues" evidence="1">
    <location>
        <begin position="25"/>
        <end position="48"/>
    </location>
</feature>
<dbReference type="STRING" id="1160509.A0A3N4HPG9"/>
<sequence length="132" mass="14439">MRSNDSNTPRSSNRPNFRLGPLPSPSFSQAPTPTSMPMNYTPTSGLPSQSYAVTQQQLQFQQQQILQQATRGLIPPHMLQSGPISPRLNPMGSPGPVTPLALEEGQSSYLTAKRGYEIQQYEVPTQTPSGKQ</sequence>
<dbReference type="Proteomes" id="UP000275078">
    <property type="component" value="Unassembled WGS sequence"/>
</dbReference>
<dbReference type="OrthoDB" id="5429415at2759"/>
<keyword evidence="3" id="KW-1185">Reference proteome</keyword>
<protein>
    <submittedName>
        <fullName evidence="2">Uncharacterized protein</fullName>
    </submittedName>
</protein>
<organism evidence="2 3">
    <name type="scientific">Ascobolus immersus RN42</name>
    <dbReference type="NCBI Taxonomy" id="1160509"/>
    <lineage>
        <taxon>Eukaryota</taxon>
        <taxon>Fungi</taxon>
        <taxon>Dikarya</taxon>
        <taxon>Ascomycota</taxon>
        <taxon>Pezizomycotina</taxon>
        <taxon>Pezizomycetes</taxon>
        <taxon>Pezizales</taxon>
        <taxon>Ascobolaceae</taxon>
        <taxon>Ascobolus</taxon>
    </lineage>
</organism>
<evidence type="ECO:0000256" key="1">
    <source>
        <dbReference type="SAM" id="MobiDB-lite"/>
    </source>
</evidence>
<feature type="compositionally biased region" description="Polar residues" evidence="1">
    <location>
        <begin position="1"/>
        <end position="15"/>
    </location>
</feature>
<feature type="region of interest" description="Disordered" evidence="1">
    <location>
        <begin position="76"/>
        <end position="100"/>
    </location>
</feature>
<dbReference type="AlphaFoldDB" id="A0A3N4HPG9"/>
<evidence type="ECO:0000313" key="2">
    <source>
        <dbReference type="EMBL" id="RPA74866.1"/>
    </source>
</evidence>
<gene>
    <name evidence="2" type="ORF">BJ508DRAFT_28905</name>
</gene>
<name>A0A3N4HPG9_ASCIM</name>
<accession>A0A3N4HPG9</accession>
<evidence type="ECO:0000313" key="3">
    <source>
        <dbReference type="Proteomes" id="UP000275078"/>
    </source>
</evidence>
<reference evidence="2 3" key="1">
    <citation type="journal article" date="2018" name="Nat. Ecol. Evol.">
        <title>Pezizomycetes genomes reveal the molecular basis of ectomycorrhizal truffle lifestyle.</title>
        <authorList>
            <person name="Murat C."/>
            <person name="Payen T."/>
            <person name="Noel B."/>
            <person name="Kuo A."/>
            <person name="Morin E."/>
            <person name="Chen J."/>
            <person name="Kohler A."/>
            <person name="Krizsan K."/>
            <person name="Balestrini R."/>
            <person name="Da Silva C."/>
            <person name="Montanini B."/>
            <person name="Hainaut M."/>
            <person name="Levati E."/>
            <person name="Barry K.W."/>
            <person name="Belfiori B."/>
            <person name="Cichocki N."/>
            <person name="Clum A."/>
            <person name="Dockter R.B."/>
            <person name="Fauchery L."/>
            <person name="Guy J."/>
            <person name="Iotti M."/>
            <person name="Le Tacon F."/>
            <person name="Lindquist E.A."/>
            <person name="Lipzen A."/>
            <person name="Malagnac F."/>
            <person name="Mello A."/>
            <person name="Molinier V."/>
            <person name="Miyauchi S."/>
            <person name="Poulain J."/>
            <person name="Riccioni C."/>
            <person name="Rubini A."/>
            <person name="Sitrit Y."/>
            <person name="Splivallo R."/>
            <person name="Traeger S."/>
            <person name="Wang M."/>
            <person name="Zifcakova L."/>
            <person name="Wipf D."/>
            <person name="Zambonelli A."/>
            <person name="Paolocci F."/>
            <person name="Nowrousian M."/>
            <person name="Ottonello S."/>
            <person name="Baldrian P."/>
            <person name="Spatafora J.W."/>
            <person name="Henrissat B."/>
            <person name="Nagy L.G."/>
            <person name="Aury J.M."/>
            <person name="Wincker P."/>
            <person name="Grigoriev I.V."/>
            <person name="Bonfante P."/>
            <person name="Martin F.M."/>
        </authorList>
    </citation>
    <scope>NUCLEOTIDE SEQUENCE [LARGE SCALE GENOMIC DNA]</scope>
    <source>
        <strain evidence="2 3">RN42</strain>
    </source>
</reference>
<proteinExistence type="predicted"/>
<dbReference type="EMBL" id="ML119778">
    <property type="protein sequence ID" value="RPA74866.1"/>
    <property type="molecule type" value="Genomic_DNA"/>
</dbReference>
<feature type="region of interest" description="Disordered" evidence="1">
    <location>
        <begin position="1"/>
        <end position="48"/>
    </location>
</feature>